<accession>A0A4Y2H7I4</accession>
<dbReference type="SUPFAM" id="SSF56219">
    <property type="entry name" value="DNase I-like"/>
    <property type="match status" value="1"/>
</dbReference>
<dbReference type="OrthoDB" id="411173at2759"/>
<evidence type="ECO:0000313" key="3">
    <source>
        <dbReference type="Proteomes" id="UP000499080"/>
    </source>
</evidence>
<evidence type="ECO:0000313" key="2">
    <source>
        <dbReference type="EMBL" id="GBM60688.1"/>
    </source>
</evidence>
<dbReference type="EMBL" id="BGPR01001734">
    <property type="protein sequence ID" value="GBM60688.1"/>
    <property type="molecule type" value="Genomic_DNA"/>
</dbReference>
<keyword evidence="2" id="KW-0695">RNA-directed DNA polymerase</keyword>
<dbReference type="Gene3D" id="3.60.10.10">
    <property type="entry name" value="Endonuclease/exonuclease/phosphatase"/>
    <property type="match status" value="1"/>
</dbReference>
<protein>
    <submittedName>
        <fullName evidence="2">Putative RNA-directed DNA polymerase from transposon X-element</fullName>
    </submittedName>
</protein>
<dbReference type="Pfam" id="PF14529">
    <property type="entry name" value="Exo_endo_phos_2"/>
    <property type="match status" value="1"/>
</dbReference>
<sequence>MKKKKLWLQGRKIADRDLKNSIGIWACKLGPIGRRISDIRDRLKFPNYLSYRTDRLTHRGGGTGILIRNSIDHHPTLIASTTFENTTIELHLPDSTPITISSIYRPPYGSISTLELNNIFNSNSKCIAVDDFNAKYRAWSSGTWNSNGTIIHDYICNNSLILLAPCEPTHFLNHSNNPSTLHFLILKNFSSGDANSINALSSDHNPVSFEIDINVNLPAISRIIKTTNWSKFKQIISTCLPGYPNIQNIKDIDEAITKLNNAILTAINLAFRSKLINGNYRKLPPNIVKKITLRNQIRKRRQQTYDPRYRRTANRLTNQIRREIRDYDQESWKKWLMSLNQEDNSIYIAARKFSRKYIQIPPILDTNGNYRPISLLSNIGKNSDDTAILAQGSTINYVIHTLQKGLNNIEKWCTLWRVAINTDKTHAVMFRKGTSRKELKTLSFFDEDLTWDKEVKYLGLILDDKLTFRSHLKYNTEKFWAKVHLLIPLIGRRSPLTLENKLLLFKQVLRPIFTYVAQIWGLAAFSNRKKAQILQNKILRIIVNHSLNL</sequence>
<keyword evidence="2" id="KW-0808">Transferase</keyword>
<dbReference type="GO" id="GO:0003964">
    <property type="term" value="F:RNA-directed DNA polymerase activity"/>
    <property type="evidence" value="ECO:0007669"/>
    <property type="project" value="UniProtKB-KW"/>
</dbReference>
<reference evidence="2 3" key="1">
    <citation type="journal article" date="2019" name="Sci. Rep.">
        <title>Orb-weaving spider Araneus ventricosus genome elucidates the spidroin gene catalogue.</title>
        <authorList>
            <person name="Kono N."/>
            <person name="Nakamura H."/>
            <person name="Ohtoshi R."/>
            <person name="Moran D.A.P."/>
            <person name="Shinohara A."/>
            <person name="Yoshida Y."/>
            <person name="Fujiwara M."/>
            <person name="Mori M."/>
            <person name="Tomita M."/>
            <person name="Arakawa K."/>
        </authorList>
    </citation>
    <scope>NUCLEOTIDE SEQUENCE [LARGE SCALE GENOMIC DNA]</scope>
</reference>
<dbReference type="PANTHER" id="PTHR33273:SF4">
    <property type="entry name" value="ENDONUCLEASE_EXONUCLEASE_PHOSPHATASE DOMAIN-CONTAINING PROTEIN"/>
    <property type="match status" value="1"/>
</dbReference>
<dbReference type="AlphaFoldDB" id="A0A4Y2H7I4"/>
<keyword evidence="3" id="KW-1185">Reference proteome</keyword>
<name>A0A4Y2H7I4_ARAVE</name>
<evidence type="ECO:0000259" key="1">
    <source>
        <dbReference type="Pfam" id="PF14529"/>
    </source>
</evidence>
<proteinExistence type="predicted"/>
<organism evidence="2 3">
    <name type="scientific">Araneus ventricosus</name>
    <name type="common">Orbweaver spider</name>
    <name type="synonym">Epeira ventricosa</name>
    <dbReference type="NCBI Taxonomy" id="182803"/>
    <lineage>
        <taxon>Eukaryota</taxon>
        <taxon>Metazoa</taxon>
        <taxon>Ecdysozoa</taxon>
        <taxon>Arthropoda</taxon>
        <taxon>Chelicerata</taxon>
        <taxon>Arachnida</taxon>
        <taxon>Araneae</taxon>
        <taxon>Araneomorphae</taxon>
        <taxon>Entelegynae</taxon>
        <taxon>Araneoidea</taxon>
        <taxon>Araneidae</taxon>
        <taxon>Araneus</taxon>
    </lineage>
</organism>
<dbReference type="InterPro" id="IPR036691">
    <property type="entry name" value="Endo/exonu/phosph_ase_sf"/>
</dbReference>
<keyword evidence="2" id="KW-0548">Nucleotidyltransferase</keyword>
<dbReference type="Proteomes" id="UP000499080">
    <property type="component" value="Unassembled WGS sequence"/>
</dbReference>
<gene>
    <name evidence="2" type="primary">X-elementORF2_839</name>
    <name evidence="2" type="ORF">AVEN_62636_1</name>
</gene>
<dbReference type="InterPro" id="IPR005135">
    <property type="entry name" value="Endo/exonuclease/phosphatase"/>
</dbReference>
<feature type="domain" description="Endonuclease/exonuclease/phosphatase" evidence="1">
    <location>
        <begin position="98"/>
        <end position="207"/>
    </location>
</feature>
<dbReference type="PANTHER" id="PTHR33273">
    <property type="entry name" value="DOMAIN-CONTAINING PROTEIN, PUTATIVE-RELATED"/>
    <property type="match status" value="1"/>
</dbReference>
<comment type="caution">
    <text evidence="2">The sequence shown here is derived from an EMBL/GenBank/DDBJ whole genome shotgun (WGS) entry which is preliminary data.</text>
</comment>